<feature type="transmembrane region" description="Helical" evidence="2">
    <location>
        <begin position="146"/>
        <end position="165"/>
    </location>
</feature>
<dbReference type="PANTHER" id="PTHR23028:SF53">
    <property type="entry name" value="ACYL_TRANSF_3 DOMAIN-CONTAINING PROTEIN"/>
    <property type="match status" value="1"/>
</dbReference>
<feature type="compositionally biased region" description="Low complexity" evidence="1">
    <location>
        <begin position="380"/>
        <end position="392"/>
    </location>
</feature>
<keyword evidence="2" id="KW-0472">Membrane</keyword>
<feature type="transmembrane region" description="Helical" evidence="2">
    <location>
        <begin position="215"/>
        <end position="235"/>
    </location>
</feature>
<evidence type="ECO:0000256" key="2">
    <source>
        <dbReference type="SAM" id="Phobius"/>
    </source>
</evidence>
<keyword evidence="2" id="KW-0812">Transmembrane</keyword>
<keyword evidence="5" id="KW-1185">Reference proteome</keyword>
<feature type="transmembrane region" description="Helical" evidence="2">
    <location>
        <begin position="91"/>
        <end position="109"/>
    </location>
</feature>
<keyword evidence="4" id="KW-0012">Acyltransferase</keyword>
<dbReference type="EMBL" id="JBJDQH010000001">
    <property type="protein sequence ID" value="MFK4263586.1"/>
    <property type="molecule type" value="Genomic_DNA"/>
</dbReference>
<protein>
    <submittedName>
        <fullName evidence="4">Acyltransferase family protein</fullName>
        <ecNumber evidence="4">2.3.-.-</ecNumber>
    </submittedName>
</protein>
<dbReference type="PANTHER" id="PTHR23028">
    <property type="entry name" value="ACETYLTRANSFERASE"/>
    <property type="match status" value="1"/>
</dbReference>
<feature type="transmembrane region" description="Helical" evidence="2">
    <location>
        <begin position="177"/>
        <end position="195"/>
    </location>
</feature>
<dbReference type="GO" id="GO:0016746">
    <property type="term" value="F:acyltransferase activity"/>
    <property type="evidence" value="ECO:0007669"/>
    <property type="project" value="UniProtKB-KW"/>
</dbReference>
<organism evidence="4 5">
    <name type="scientific">Streptomyces milbemycinicus</name>
    <dbReference type="NCBI Taxonomy" id="476552"/>
    <lineage>
        <taxon>Bacteria</taxon>
        <taxon>Bacillati</taxon>
        <taxon>Actinomycetota</taxon>
        <taxon>Actinomycetes</taxon>
        <taxon>Kitasatosporales</taxon>
        <taxon>Streptomycetaceae</taxon>
        <taxon>Streptomyces</taxon>
    </lineage>
</organism>
<comment type="caution">
    <text evidence="4">The sequence shown here is derived from an EMBL/GenBank/DDBJ whole genome shotgun (WGS) entry which is preliminary data.</text>
</comment>
<sequence length="392" mass="43576">MSDELSYRRLPSLTSLRFILACPVIWYHVSYVSGIFDGSLHKSLAIVSPFAAGAVSAFFILSGFVVTWVYRPGDRPASFWRRRWWKIVPNHLLAWTATLVLFAVAAEQMPMPSPPGDGTAAAVTNLFLVQDWVPDYHLYSGFNTPAWSISCEVFFYALFPALILVARKIPAQRLRPVWAALAGVIVLIPLVSAAIPGPELYDWLPINERSLWFVYIFPPVRLLEFALGIVTARLIQTSTWPRIRRRYLGIFLFVLFAALPSLPPQYAMGSAAAPALAVMIARTALADIEGRSRRLPRPALILLGESSYALYITHAPLMMAARYLVGPDPDLAPWVGFAWVLGVIAVAIPLSVVVYRYFELPLMRRWSRSRRTPTPPQPQPSSTSAPAPASST</sequence>
<feature type="region of interest" description="Disordered" evidence="1">
    <location>
        <begin position="368"/>
        <end position="392"/>
    </location>
</feature>
<dbReference type="Pfam" id="PF01757">
    <property type="entry name" value="Acyl_transf_3"/>
    <property type="match status" value="1"/>
</dbReference>
<proteinExistence type="predicted"/>
<feature type="transmembrane region" description="Helical" evidence="2">
    <location>
        <begin position="269"/>
        <end position="288"/>
    </location>
</feature>
<feature type="transmembrane region" description="Helical" evidence="2">
    <location>
        <begin position="247"/>
        <end position="263"/>
    </location>
</feature>
<keyword evidence="4" id="KW-0808">Transferase</keyword>
<name>A0ABW8LCC3_9ACTN</name>
<dbReference type="InterPro" id="IPR050879">
    <property type="entry name" value="Acyltransferase_3"/>
</dbReference>
<feature type="transmembrane region" description="Helical" evidence="2">
    <location>
        <begin position="12"/>
        <end position="29"/>
    </location>
</feature>
<feature type="transmembrane region" description="Helical" evidence="2">
    <location>
        <begin position="337"/>
        <end position="358"/>
    </location>
</feature>
<dbReference type="Proteomes" id="UP001620295">
    <property type="component" value="Unassembled WGS sequence"/>
</dbReference>
<feature type="transmembrane region" description="Helical" evidence="2">
    <location>
        <begin position="308"/>
        <end position="325"/>
    </location>
</feature>
<accession>A0ABW8LCC3</accession>
<feature type="transmembrane region" description="Helical" evidence="2">
    <location>
        <begin position="49"/>
        <end position="70"/>
    </location>
</feature>
<dbReference type="EC" id="2.3.-.-" evidence="4"/>
<dbReference type="RefSeq" id="WP_404745410.1">
    <property type="nucleotide sequence ID" value="NZ_JBJDQH010000001.1"/>
</dbReference>
<keyword evidence="2" id="KW-1133">Transmembrane helix</keyword>
<dbReference type="InterPro" id="IPR002656">
    <property type="entry name" value="Acyl_transf_3_dom"/>
</dbReference>
<evidence type="ECO:0000259" key="3">
    <source>
        <dbReference type="Pfam" id="PF01757"/>
    </source>
</evidence>
<evidence type="ECO:0000313" key="4">
    <source>
        <dbReference type="EMBL" id="MFK4263586.1"/>
    </source>
</evidence>
<gene>
    <name evidence="4" type="ORF">ACI2L5_01410</name>
</gene>
<evidence type="ECO:0000313" key="5">
    <source>
        <dbReference type="Proteomes" id="UP001620295"/>
    </source>
</evidence>
<evidence type="ECO:0000256" key="1">
    <source>
        <dbReference type="SAM" id="MobiDB-lite"/>
    </source>
</evidence>
<feature type="domain" description="Acyltransferase 3" evidence="3">
    <location>
        <begin position="12"/>
        <end position="356"/>
    </location>
</feature>
<reference evidence="4 5" key="1">
    <citation type="submission" date="2024-11" db="EMBL/GenBank/DDBJ databases">
        <title>The Natural Products Discovery Center: Release of the First 8490 Sequenced Strains for Exploring Actinobacteria Biosynthetic Diversity.</title>
        <authorList>
            <person name="Kalkreuter E."/>
            <person name="Kautsar S.A."/>
            <person name="Yang D."/>
            <person name="Bader C.D."/>
            <person name="Teijaro C.N."/>
            <person name="Fluegel L."/>
            <person name="Davis C.M."/>
            <person name="Simpson J.R."/>
            <person name="Lauterbach L."/>
            <person name="Steele A.D."/>
            <person name="Gui C."/>
            <person name="Meng S."/>
            <person name="Li G."/>
            <person name="Viehrig K."/>
            <person name="Ye F."/>
            <person name="Su P."/>
            <person name="Kiefer A.F."/>
            <person name="Nichols A."/>
            <person name="Cepeda A.J."/>
            <person name="Yan W."/>
            <person name="Fan B."/>
            <person name="Jiang Y."/>
            <person name="Adhikari A."/>
            <person name="Zheng C.-J."/>
            <person name="Schuster L."/>
            <person name="Cowan T.M."/>
            <person name="Smanski M.J."/>
            <person name="Chevrette M.G."/>
            <person name="De Carvalho L.P.S."/>
            <person name="Shen B."/>
        </authorList>
    </citation>
    <scope>NUCLEOTIDE SEQUENCE [LARGE SCALE GENOMIC DNA]</scope>
    <source>
        <strain evidence="4 5">NPDC020863</strain>
    </source>
</reference>